<evidence type="ECO:0000313" key="2">
    <source>
        <dbReference type="EMBL" id="TGO78326.1"/>
    </source>
</evidence>
<evidence type="ECO:0000256" key="1">
    <source>
        <dbReference type="SAM" id="Phobius"/>
    </source>
</evidence>
<keyword evidence="1" id="KW-1133">Transmembrane helix</keyword>
<name>A0A4Z1JY11_9HELO</name>
<protein>
    <submittedName>
        <fullName evidence="2">Uncharacterized protein</fullName>
    </submittedName>
</protein>
<dbReference type="EMBL" id="PQXM01000070">
    <property type="protein sequence ID" value="TGO78326.1"/>
    <property type="molecule type" value="Genomic_DNA"/>
</dbReference>
<sequence length="184" mass="20999">MPNLQQQQPRNRRARLHTIREEPNWLHTMQRTYLGLAMTRYAQELILERRNRNYRREVHESQATRLNFTLTPRSLVLTMTEPHLQKILAQILVFVFGCVLGICVQMTCVYFMVSGERVKATSLSAMGLQFVEDVACGNGRSEIQTENDGLHECDRIGSLDFGNVAECEDILSDAKNAPDDVISS</sequence>
<comment type="caution">
    <text evidence="2">The sequence shown here is derived from an EMBL/GenBank/DDBJ whole genome shotgun (WGS) entry which is preliminary data.</text>
</comment>
<keyword evidence="1" id="KW-0812">Transmembrane</keyword>
<evidence type="ECO:0000313" key="3">
    <source>
        <dbReference type="Proteomes" id="UP000297229"/>
    </source>
</evidence>
<accession>A0A4Z1JY11</accession>
<dbReference type="Proteomes" id="UP000297229">
    <property type="component" value="Unassembled WGS sequence"/>
</dbReference>
<gene>
    <name evidence="2" type="ORF">BELL_0070g00110</name>
</gene>
<keyword evidence="3" id="KW-1185">Reference proteome</keyword>
<reference evidence="2 3" key="1">
    <citation type="submission" date="2017-12" db="EMBL/GenBank/DDBJ databases">
        <title>Comparative genomics of Botrytis spp.</title>
        <authorList>
            <person name="Valero-Jimenez C.A."/>
            <person name="Tapia P."/>
            <person name="Veloso J."/>
            <person name="Silva-Moreno E."/>
            <person name="Staats M."/>
            <person name="Valdes J.H."/>
            <person name="Van Kan J.A.L."/>
        </authorList>
    </citation>
    <scope>NUCLEOTIDE SEQUENCE [LARGE SCALE GENOMIC DNA]</scope>
    <source>
        <strain evidence="2 3">Be9601</strain>
    </source>
</reference>
<feature type="transmembrane region" description="Helical" evidence="1">
    <location>
        <begin position="87"/>
        <end position="113"/>
    </location>
</feature>
<proteinExistence type="predicted"/>
<dbReference type="AlphaFoldDB" id="A0A4Z1JY11"/>
<organism evidence="2 3">
    <name type="scientific">Botrytis elliptica</name>
    <dbReference type="NCBI Taxonomy" id="278938"/>
    <lineage>
        <taxon>Eukaryota</taxon>
        <taxon>Fungi</taxon>
        <taxon>Dikarya</taxon>
        <taxon>Ascomycota</taxon>
        <taxon>Pezizomycotina</taxon>
        <taxon>Leotiomycetes</taxon>
        <taxon>Helotiales</taxon>
        <taxon>Sclerotiniaceae</taxon>
        <taxon>Botrytis</taxon>
    </lineage>
</organism>
<keyword evidence="1" id="KW-0472">Membrane</keyword>